<keyword evidence="11" id="KW-1185">Reference proteome</keyword>
<evidence type="ECO:0000313" key="11">
    <source>
        <dbReference type="Proteomes" id="UP000462212"/>
    </source>
</evidence>
<dbReference type="Proteomes" id="UP000462212">
    <property type="component" value="Unassembled WGS sequence"/>
</dbReference>
<feature type="region of interest" description="Disordered" evidence="6">
    <location>
        <begin position="764"/>
        <end position="794"/>
    </location>
</feature>
<dbReference type="InterPro" id="IPR018327">
    <property type="entry name" value="BHD_2"/>
</dbReference>
<evidence type="ECO:0000259" key="8">
    <source>
        <dbReference type="SMART" id="SM01031"/>
    </source>
</evidence>
<evidence type="ECO:0000256" key="4">
    <source>
        <dbReference type="ARBA" id="ARBA00023204"/>
    </source>
</evidence>
<dbReference type="Gene3D" id="3.90.260.10">
    <property type="entry name" value="Transglutaminase-like"/>
    <property type="match status" value="1"/>
</dbReference>
<feature type="region of interest" description="Disordered" evidence="6">
    <location>
        <begin position="315"/>
        <end position="394"/>
    </location>
</feature>
<organism evidence="10 11">
    <name type="scientific">Lachnellula subtilissima</name>
    <dbReference type="NCBI Taxonomy" id="602034"/>
    <lineage>
        <taxon>Eukaryota</taxon>
        <taxon>Fungi</taxon>
        <taxon>Dikarya</taxon>
        <taxon>Ascomycota</taxon>
        <taxon>Pezizomycotina</taxon>
        <taxon>Leotiomycetes</taxon>
        <taxon>Helotiales</taxon>
        <taxon>Lachnaceae</taxon>
        <taxon>Lachnellula</taxon>
    </lineage>
</organism>
<dbReference type="InterPro" id="IPR018325">
    <property type="entry name" value="Rad4/PNGase_transGLS-fold"/>
</dbReference>
<evidence type="ECO:0000259" key="7">
    <source>
        <dbReference type="SMART" id="SM01030"/>
    </source>
</evidence>
<evidence type="ECO:0000256" key="6">
    <source>
        <dbReference type="SAM" id="MobiDB-lite"/>
    </source>
</evidence>
<dbReference type="Pfam" id="PF03835">
    <property type="entry name" value="Rad4"/>
    <property type="match status" value="1"/>
</dbReference>
<dbReference type="InterPro" id="IPR018326">
    <property type="entry name" value="Rad4_beta-hairpin_dom1"/>
</dbReference>
<dbReference type="SUPFAM" id="SSF54001">
    <property type="entry name" value="Cysteine proteinases"/>
    <property type="match status" value="1"/>
</dbReference>
<name>A0A8H8S0N0_9HELO</name>
<dbReference type="SMART" id="SM01032">
    <property type="entry name" value="BHD_3"/>
    <property type="match status" value="1"/>
</dbReference>
<dbReference type="GO" id="GO:0003697">
    <property type="term" value="F:single-stranded DNA binding"/>
    <property type="evidence" value="ECO:0007669"/>
    <property type="project" value="TreeGrafter"/>
</dbReference>
<evidence type="ECO:0000259" key="9">
    <source>
        <dbReference type="SMART" id="SM01032"/>
    </source>
</evidence>
<dbReference type="Pfam" id="PF10403">
    <property type="entry name" value="BHD_1"/>
    <property type="match status" value="1"/>
</dbReference>
<dbReference type="OrthoDB" id="300780at2759"/>
<dbReference type="SMART" id="SM01031">
    <property type="entry name" value="BHD_2"/>
    <property type="match status" value="1"/>
</dbReference>
<keyword evidence="4" id="KW-0234">DNA repair</keyword>
<dbReference type="GO" id="GO:0006298">
    <property type="term" value="P:mismatch repair"/>
    <property type="evidence" value="ECO:0007669"/>
    <property type="project" value="TreeGrafter"/>
</dbReference>
<dbReference type="GO" id="GO:0003684">
    <property type="term" value="F:damaged DNA binding"/>
    <property type="evidence" value="ECO:0007669"/>
    <property type="project" value="InterPro"/>
</dbReference>
<dbReference type="PANTHER" id="PTHR12135:SF0">
    <property type="entry name" value="DNA REPAIR PROTEIN COMPLEMENTING XP-C CELLS"/>
    <property type="match status" value="1"/>
</dbReference>
<comment type="caution">
    <text evidence="10">The sequence shown here is derived from an EMBL/GenBank/DDBJ whole genome shotgun (WGS) entry which is preliminary data.</text>
</comment>
<reference evidence="10 11" key="1">
    <citation type="submission" date="2018-05" db="EMBL/GenBank/DDBJ databases">
        <title>Genome sequencing and assembly of the regulated plant pathogen Lachnellula willkommii and related sister species for the development of diagnostic species identification markers.</title>
        <authorList>
            <person name="Giroux E."/>
            <person name="Bilodeau G."/>
        </authorList>
    </citation>
    <scope>NUCLEOTIDE SEQUENCE [LARGE SCALE GENOMIC DNA]</scope>
    <source>
        <strain evidence="10 11">CBS 197.66</strain>
    </source>
</reference>
<feature type="domain" description="Rad4 beta-hairpin" evidence="8">
    <location>
        <begin position="579"/>
        <end position="638"/>
    </location>
</feature>
<proteinExistence type="inferred from homology"/>
<dbReference type="Pfam" id="PF10405">
    <property type="entry name" value="BHD_3"/>
    <property type="match status" value="1"/>
</dbReference>
<dbReference type="GO" id="GO:0071942">
    <property type="term" value="C:XPC complex"/>
    <property type="evidence" value="ECO:0007669"/>
    <property type="project" value="TreeGrafter"/>
</dbReference>
<feature type="domain" description="Rad4 beta-hairpin" evidence="9">
    <location>
        <begin position="645"/>
        <end position="719"/>
    </location>
</feature>
<dbReference type="Gene3D" id="2.20.20.110">
    <property type="entry name" value="Rad4, beta-hairpin domain BHD1"/>
    <property type="match status" value="1"/>
</dbReference>
<sequence length="794" mass="88864">MAPRKPPAGMKRGKGKGKAPVKRSAVPDVYQEMLAEALPSHADVSERPLKKRRTGPRDTEGVAASSSRQAGEDDGDGDEELEFEDVLDEPVKTQQTAYRDSDEESEEDEELEWAGVDFESLPGNGETSGSGDLELTLTANKTPQRPKISMRRRVVSKAERATRLEIHRMHILCLLSHVERRNDWCNDSEVQKSLRPLLDKKMMTFLRPKSDMSQFGRAESVKRGLEQAGIMWRKKFRVTARGVKRALWADDEKDLQNYNLPGDVEFPIEKSDFRTAAKTLKGSRDLGAQLYCALLRSAGLEVRLVCSLQPLSFSAGGPAMSKSAPRAPKPPSPETSESEEEAVDVQSFIPSFGPGPSAAGLPISPRRRLGHPNAADYNMPEIRAPMRPPPRPKKKEIHESPFPVYWIEVLDEAHQKWLPVDPLVTETIAKPRAFEPPGADRENNMSYVICFEDEGNAKDITRRYAKAYNSKTRKNRVESTHGGDKWWRKTMGKFSPPWNTDLDQIENTELAASEAREPMPKNIQDFKDHPTYALERHLRRNEILVATREIGKVAAGRDTGTPGGKRLENVYRRRDVKIARSADAWYRLGRDVKMGEQPAKTVPAKGRVDEDVDMGGEIDERPGTNLYTEDQTELFQAPPVVNGRVPKNSFGNIDIYVPSMVPKGGVHLPYDEASRAARILGIDYADALTGFEFRGRHGTAVLKGIVVASEFREAVEEVIQGFRHERDREREEMRSLAALRMWKRFLVGLKIKARVDGYAIEGEGDEVGSVQDESGTSDVYIPDDDDEGGGFIPE</sequence>
<protein>
    <submittedName>
        <fullName evidence="10">DNA repair protein rhp41</fullName>
    </submittedName>
</protein>
<evidence type="ECO:0000256" key="2">
    <source>
        <dbReference type="ARBA" id="ARBA00009525"/>
    </source>
</evidence>
<evidence type="ECO:0000256" key="3">
    <source>
        <dbReference type="ARBA" id="ARBA00022763"/>
    </source>
</evidence>
<evidence type="ECO:0000313" key="10">
    <source>
        <dbReference type="EMBL" id="TVY45492.1"/>
    </source>
</evidence>
<dbReference type="InterPro" id="IPR036985">
    <property type="entry name" value="Transglutaminase-like_sf"/>
</dbReference>
<dbReference type="GO" id="GO:0006289">
    <property type="term" value="P:nucleotide-excision repair"/>
    <property type="evidence" value="ECO:0007669"/>
    <property type="project" value="InterPro"/>
</dbReference>
<evidence type="ECO:0000256" key="5">
    <source>
        <dbReference type="ARBA" id="ARBA00023242"/>
    </source>
</evidence>
<keyword evidence="5" id="KW-0539">Nucleus</keyword>
<dbReference type="InterPro" id="IPR042488">
    <property type="entry name" value="Rad4_BHD3_sf"/>
</dbReference>
<comment type="subcellular location">
    <subcellularLocation>
        <location evidence="1">Nucleus</location>
    </subcellularLocation>
</comment>
<feature type="compositionally biased region" description="Acidic residues" evidence="6">
    <location>
        <begin position="72"/>
        <end position="88"/>
    </location>
</feature>
<comment type="similarity">
    <text evidence="2">Belongs to the XPC family.</text>
</comment>
<dbReference type="FunFam" id="3.30.70.2460:FF:000001">
    <property type="entry name" value="DNA repair protein Rad4 family"/>
    <property type="match status" value="1"/>
</dbReference>
<gene>
    <name evidence="10" type="primary">rhp41</name>
    <name evidence="10" type="ORF">LSUB1_G000871</name>
</gene>
<dbReference type="Gene3D" id="3.30.70.2460">
    <property type="entry name" value="Rad4, beta-hairpin domain BHD3"/>
    <property type="match status" value="1"/>
</dbReference>
<dbReference type="GO" id="GO:0005737">
    <property type="term" value="C:cytoplasm"/>
    <property type="evidence" value="ECO:0007669"/>
    <property type="project" value="TreeGrafter"/>
</dbReference>
<dbReference type="EMBL" id="QGMJ01000012">
    <property type="protein sequence ID" value="TVY45492.1"/>
    <property type="molecule type" value="Genomic_DNA"/>
</dbReference>
<dbReference type="Gene3D" id="3.30.60.290">
    <property type="entry name" value="Rad4, beta-hairpin domain BHD2"/>
    <property type="match status" value="1"/>
</dbReference>
<feature type="region of interest" description="Disordered" evidence="6">
    <location>
        <begin position="1"/>
        <end position="134"/>
    </location>
</feature>
<feature type="compositionally biased region" description="Acidic residues" evidence="6">
    <location>
        <begin position="101"/>
        <end position="112"/>
    </location>
</feature>
<dbReference type="InterPro" id="IPR004583">
    <property type="entry name" value="DNA_repair_Rad4"/>
</dbReference>
<dbReference type="SMART" id="SM01030">
    <property type="entry name" value="BHD_1"/>
    <property type="match status" value="1"/>
</dbReference>
<accession>A0A8H8S0N0</accession>
<dbReference type="Pfam" id="PF10404">
    <property type="entry name" value="BHD_2"/>
    <property type="match status" value="1"/>
</dbReference>
<dbReference type="InterPro" id="IPR018328">
    <property type="entry name" value="Rad4_beta-hairpin_dom3"/>
</dbReference>
<dbReference type="PANTHER" id="PTHR12135">
    <property type="entry name" value="DNA REPAIR PROTEIN XP-C / RAD4"/>
    <property type="match status" value="1"/>
</dbReference>
<dbReference type="InterPro" id="IPR038765">
    <property type="entry name" value="Papain-like_cys_pep_sf"/>
</dbReference>
<feature type="domain" description="Rad4 beta-hairpin" evidence="7">
    <location>
        <begin position="515"/>
        <end position="577"/>
    </location>
</feature>
<evidence type="ECO:0000256" key="1">
    <source>
        <dbReference type="ARBA" id="ARBA00004123"/>
    </source>
</evidence>
<feature type="compositionally biased region" description="Basic residues" evidence="6">
    <location>
        <begin position="11"/>
        <end position="21"/>
    </location>
</feature>
<dbReference type="GO" id="GO:0000111">
    <property type="term" value="C:nucleotide-excision repair factor 2 complex"/>
    <property type="evidence" value="ECO:0007669"/>
    <property type="project" value="TreeGrafter"/>
</dbReference>
<dbReference type="AlphaFoldDB" id="A0A8H8S0N0"/>
<keyword evidence="3" id="KW-0227">DNA damage</keyword>